<keyword evidence="1" id="KW-0732">Signal</keyword>
<evidence type="ECO:0000256" key="1">
    <source>
        <dbReference type="SAM" id="SignalP"/>
    </source>
</evidence>
<dbReference type="EMBL" id="JAVDTR010000001">
    <property type="protein sequence ID" value="MDR6721829.1"/>
    <property type="molecule type" value="Genomic_DNA"/>
</dbReference>
<sequence length="222" mass="24907">MKTKTFMVALLCSLMLVVWGCSANQQFASNLTDDRIKELREEYPLSAGSPAYVQTIDVSFDQILEISDAVIIAEVLKQNENFQATLSTEPGTPEGDLAEKDKAQGIEPYQPTFVSYEVKVHQVIVGEEVNENINLFYNADFVGVEPDLKPGMKIVTSIKEGTAPEQKGSYSFTRYATYYVIDDNYVLSAFQGNTEEMINFTKQTDGKTLNNLVERIEELWAN</sequence>
<dbReference type="Proteomes" id="UP001254832">
    <property type="component" value="Unassembled WGS sequence"/>
</dbReference>
<evidence type="ECO:0000313" key="3">
    <source>
        <dbReference type="Proteomes" id="UP001254832"/>
    </source>
</evidence>
<accession>A0AAP5H0D4</accession>
<reference evidence="2" key="1">
    <citation type="submission" date="2023-07" db="EMBL/GenBank/DDBJ databases">
        <title>Sorghum-associated microbial communities from plants grown in Nebraska, USA.</title>
        <authorList>
            <person name="Schachtman D."/>
        </authorList>
    </citation>
    <scope>NUCLEOTIDE SEQUENCE</scope>
    <source>
        <strain evidence="2">BE80</strain>
    </source>
</reference>
<organism evidence="2 3">
    <name type="scientific">Paenibacillus amylolyticus</name>
    <dbReference type="NCBI Taxonomy" id="1451"/>
    <lineage>
        <taxon>Bacteria</taxon>
        <taxon>Bacillati</taxon>
        <taxon>Bacillota</taxon>
        <taxon>Bacilli</taxon>
        <taxon>Bacillales</taxon>
        <taxon>Paenibacillaceae</taxon>
        <taxon>Paenibacillus</taxon>
    </lineage>
</organism>
<evidence type="ECO:0000313" key="2">
    <source>
        <dbReference type="EMBL" id="MDR6721829.1"/>
    </source>
</evidence>
<protein>
    <recommendedName>
        <fullName evidence="4">Lipoprotein</fullName>
    </recommendedName>
</protein>
<comment type="caution">
    <text evidence="2">The sequence shown here is derived from an EMBL/GenBank/DDBJ whole genome shotgun (WGS) entry which is preliminary data.</text>
</comment>
<name>A0AAP5H0D4_PAEAM</name>
<proteinExistence type="predicted"/>
<gene>
    <name evidence="2" type="ORF">J2W91_000277</name>
</gene>
<evidence type="ECO:0008006" key="4">
    <source>
        <dbReference type="Google" id="ProtNLM"/>
    </source>
</evidence>
<feature type="signal peptide" evidence="1">
    <location>
        <begin position="1"/>
        <end position="23"/>
    </location>
</feature>
<feature type="chain" id="PRO_5042947447" description="Lipoprotein" evidence="1">
    <location>
        <begin position="24"/>
        <end position="222"/>
    </location>
</feature>
<dbReference type="RefSeq" id="WP_310136022.1">
    <property type="nucleotide sequence ID" value="NZ_JAVDTR010000001.1"/>
</dbReference>
<dbReference type="AlphaFoldDB" id="A0AAP5H0D4"/>